<organism evidence="1 2">
    <name type="scientific">Vararia minispora EC-137</name>
    <dbReference type="NCBI Taxonomy" id="1314806"/>
    <lineage>
        <taxon>Eukaryota</taxon>
        <taxon>Fungi</taxon>
        <taxon>Dikarya</taxon>
        <taxon>Basidiomycota</taxon>
        <taxon>Agaricomycotina</taxon>
        <taxon>Agaricomycetes</taxon>
        <taxon>Russulales</taxon>
        <taxon>Lachnocladiaceae</taxon>
        <taxon>Vararia</taxon>
    </lineage>
</organism>
<keyword evidence="2" id="KW-1185">Reference proteome</keyword>
<dbReference type="EMBL" id="MU273620">
    <property type="protein sequence ID" value="KAI0030479.1"/>
    <property type="molecule type" value="Genomic_DNA"/>
</dbReference>
<accession>A0ACB8QFG0</accession>
<reference evidence="1" key="2">
    <citation type="journal article" date="2022" name="New Phytol.">
        <title>Evolutionary transition to the ectomycorrhizal habit in the genomes of a hyperdiverse lineage of mushroom-forming fungi.</title>
        <authorList>
            <person name="Looney B."/>
            <person name="Miyauchi S."/>
            <person name="Morin E."/>
            <person name="Drula E."/>
            <person name="Courty P.E."/>
            <person name="Kohler A."/>
            <person name="Kuo A."/>
            <person name="LaButti K."/>
            <person name="Pangilinan J."/>
            <person name="Lipzen A."/>
            <person name="Riley R."/>
            <person name="Andreopoulos W."/>
            <person name="He G."/>
            <person name="Johnson J."/>
            <person name="Nolan M."/>
            <person name="Tritt A."/>
            <person name="Barry K.W."/>
            <person name="Grigoriev I.V."/>
            <person name="Nagy L.G."/>
            <person name="Hibbett D."/>
            <person name="Henrissat B."/>
            <person name="Matheny P.B."/>
            <person name="Labbe J."/>
            <person name="Martin F.M."/>
        </authorList>
    </citation>
    <scope>NUCLEOTIDE SEQUENCE</scope>
    <source>
        <strain evidence="1">EC-137</strain>
    </source>
</reference>
<dbReference type="Proteomes" id="UP000814128">
    <property type="component" value="Unassembled WGS sequence"/>
</dbReference>
<name>A0ACB8QFG0_9AGAM</name>
<sequence length="725" mass="77308">MTTSASPPHWFAPVYSSSPSDVYTGDFDPYEMYPLVPPAHEHPRDSESPGSSTNSSRKLEHREIACKEYSLMRGDDGSGDALVRFSSSRSINFLAAIPSLLSSLVISGAASTLVAWLLSRRVEGGDKPFHNAIVSVENGQGDSRIQLIGQLFGGEQSGDPDNNAAITMYGLAISSVTAHLVSFTSPVVLSGFAYLLAAAWVAMMPVSTLPSIGFQVNKTVCPGPSLFSAGASTQDTYSNCQSWSNGADVDKYWGNPALISEGATIAGNTSEASQVQLLGDIAVLIPRVLPDQVQNLEFNTFGVRATCKPLTDCSTTDPTAFGSSPYSRICPSFSSVPIISLPSTSMLNQVNITTNLTIFQSGAAVAPSYTNPNGSAPISPVYTVPGYTLGSMLNPAGVQVMLYYPVNPDQSASTLDAQSGWYSEDGSSTFVCIYLGYCLLDLYHVTLAYSGPTNGTNATLNIASKPKRTDFNTSSALLAALDAAYSADLASRMAATLQPDLGISSHIFSRNLARNLSQGVLGYAAPLMARVAATNGTAITTRRASRYPLAPLCTVLALAYGYALIALLVGIAVLRLSSREVVVGREGRPGRRVQEIDLIHMRLTSARACIADRFGVDVPLEQDQVHSKESIFLEGIRARRLGTGFVLEENRTAQGLSGDQSQPIRSRVRSFKVDVIHIMGQNGLIKYEAHVQPNGPRIPPSTVVESVQYFPNTLPEETITLIASS</sequence>
<protein>
    <submittedName>
        <fullName evidence="1">Uncharacterized protein</fullName>
    </submittedName>
</protein>
<evidence type="ECO:0000313" key="2">
    <source>
        <dbReference type="Proteomes" id="UP000814128"/>
    </source>
</evidence>
<comment type="caution">
    <text evidence="1">The sequence shown here is derived from an EMBL/GenBank/DDBJ whole genome shotgun (WGS) entry which is preliminary data.</text>
</comment>
<proteinExistence type="predicted"/>
<evidence type="ECO:0000313" key="1">
    <source>
        <dbReference type="EMBL" id="KAI0030479.1"/>
    </source>
</evidence>
<gene>
    <name evidence="1" type="ORF">K488DRAFT_72166</name>
</gene>
<reference evidence="1" key="1">
    <citation type="submission" date="2021-02" db="EMBL/GenBank/DDBJ databases">
        <authorList>
            <consortium name="DOE Joint Genome Institute"/>
            <person name="Ahrendt S."/>
            <person name="Looney B.P."/>
            <person name="Miyauchi S."/>
            <person name="Morin E."/>
            <person name="Drula E."/>
            <person name="Courty P.E."/>
            <person name="Chicoki N."/>
            <person name="Fauchery L."/>
            <person name="Kohler A."/>
            <person name="Kuo A."/>
            <person name="Labutti K."/>
            <person name="Pangilinan J."/>
            <person name="Lipzen A."/>
            <person name="Riley R."/>
            <person name="Andreopoulos W."/>
            <person name="He G."/>
            <person name="Johnson J."/>
            <person name="Barry K.W."/>
            <person name="Grigoriev I.V."/>
            <person name="Nagy L."/>
            <person name="Hibbett D."/>
            <person name="Henrissat B."/>
            <person name="Matheny P.B."/>
            <person name="Labbe J."/>
            <person name="Martin F."/>
        </authorList>
    </citation>
    <scope>NUCLEOTIDE SEQUENCE</scope>
    <source>
        <strain evidence="1">EC-137</strain>
    </source>
</reference>